<evidence type="ECO:0000313" key="1">
    <source>
        <dbReference type="EMBL" id="MEJ8305386.1"/>
    </source>
</evidence>
<sequence length="87" mass="10427">MLAVNYTEMRGNFKEYCDKVTDDFETVIVTRKDNKNVVMISQDEYNNMMENLFIMSNKKNYNRLLESRKQLEQGMSQSRELLLDEDE</sequence>
<dbReference type="EMBL" id="JBBKAR010000042">
    <property type="protein sequence ID" value="MEJ8305386.1"/>
    <property type="molecule type" value="Genomic_DNA"/>
</dbReference>
<reference evidence="1" key="1">
    <citation type="submission" date="2024-03" db="EMBL/GenBank/DDBJ databases">
        <title>Whole genome sequecning of epiphytes from Marcgravia umbellata leaves.</title>
        <authorList>
            <person name="Kumar G."/>
            <person name="Savka M.A."/>
        </authorList>
    </citation>
    <scope>NUCLEOTIDE SEQUENCE</scope>
    <source>
        <strain evidence="1">RIT_BL5</strain>
    </source>
</reference>
<name>A0ACC6PEQ7_9BACL</name>
<dbReference type="Proteomes" id="UP001380953">
    <property type="component" value="Unassembled WGS sequence"/>
</dbReference>
<protein>
    <submittedName>
        <fullName evidence="1">Type II toxin-antitoxin system prevent-host-death family antitoxin</fullName>
    </submittedName>
</protein>
<accession>A0ACC6PEQ7</accession>
<gene>
    <name evidence="1" type="ORF">WKI47_15870</name>
</gene>
<proteinExistence type="predicted"/>
<keyword evidence="2" id="KW-1185">Reference proteome</keyword>
<organism evidence="1 2">
    <name type="scientific">Saccharibacillus sacchari</name>
    <dbReference type="NCBI Taxonomy" id="456493"/>
    <lineage>
        <taxon>Bacteria</taxon>
        <taxon>Bacillati</taxon>
        <taxon>Bacillota</taxon>
        <taxon>Bacilli</taxon>
        <taxon>Bacillales</taxon>
        <taxon>Paenibacillaceae</taxon>
        <taxon>Saccharibacillus</taxon>
    </lineage>
</organism>
<comment type="caution">
    <text evidence="1">The sequence shown here is derived from an EMBL/GenBank/DDBJ whole genome shotgun (WGS) entry which is preliminary data.</text>
</comment>
<evidence type="ECO:0000313" key="2">
    <source>
        <dbReference type="Proteomes" id="UP001380953"/>
    </source>
</evidence>